<keyword evidence="2" id="KW-1185">Reference proteome</keyword>
<organism evidence="1 2">
    <name type="scientific">Phialophora macrospora</name>
    <dbReference type="NCBI Taxonomy" id="1851006"/>
    <lineage>
        <taxon>Eukaryota</taxon>
        <taxon>Fungi</taxon>
        <taxon>Dikarya</taxon>
        <taxon>Ascomycota</taxon>
        <taxon>Pezizomycotina</taxon>
        <taxon>Eurotiomycetes</taxon>
        <taxon>Chaetothyriomycetidae</taxon>
        <taxon>Chaetothyriales</taxon>
        <taxon>Herpotrichiellaceae</taxon>
        <taxon>Phialophora</taxon>
    </lineage>
</organism>
<reference evidence="1 2" key="1">
    <citation type="submission" date="2015-01" db="EMBL/GenBank/DDBJ databases">
        <title>The Genome Sequence of Capronia semiimmersa CBS27337.</title>
        <authorList>
            <consortium name="The Broad Institute Genomics Platform"/>
            <person name="Cuomo C."/>
            <person name="de Hoog S."/>
            <person name="Gorbushina A."/>
            <person name="Stielow B."/>
            <person name="Teixiera M."/>
            <person name="Abouelleil A."/>
            <person name="Chapman S.B."/>
            <person name="Priest M."/>
            <person name="Young S.K."/>
            <person name="Wortman J."/>
            <person name="Nusbaum C."/>
            <person name="Birren B."/>
        </authorList>
    </citation>
    <scope>NUCLEOTIDE SEQUENCE [LARGE SCALE GENOMIC DNA]</scope>
    <source>
        <strain evidence="1 2">CBS 27337</strain>
    </source>
</reference>
<evidence type="ECO:0000313" key="2">
    <source>
        <dbReference type="Proteomes" id="UP000054266"/>
    </source>
</evidence>
<sequence length="156" mass="17835">MPYIRHLDDSQSQPNSPSTLHAFCCLSNHQAAMPQKNVAVGLQAYAGALKASVQTPSWPNYRRKRASHEALPYWTGLDWIHPRFRSPFPHCTSHPDNMEPIQKPTQSSYYVDDMNQTYGTPPRLKSKRCRETLGIFPRESFRHPVPVAVLTHELVL</sequence>
<evidence type="ECO:0000313" key="1">
    <source>
        <dbReference type="EMBL" id="KIW68100.1"/>
    </source>
</evidence>
<dbReference type="HOGENOM" id="CLU_1686343_0_0_1"/>
<proteinExistence type="predicted"/>
<accession>A0A0D2FNC8</accession>
<protein>
    <submittedName>
        <fullName evidence="1">Uncharacterized protein</fullName>
    </submittedName>
</protein>
<gene>
    <name evidence="1" type="ORF">PV04_04068</name>
</gene>
<name>A0A0D2FNC8_9EURO</name>
<dbReference type="EMBL" id="KN846958">
    <property type="protein sequence ID" value="KIW68100.1"/>
    <property type="molecule type" value="Genomic_DNA"/>
</dbReference>
<dbReference type="AlphaFoldDB" id="A0A0D2FNC8"/>
<dbReference type="Proteomes" id="UP000054266">
    <property type="component" value="Unassembled WGS sequence"/>
</dbReference>